<dbReference type="Proteomes" id="UP000759298">
    <property type="component" value="Unassembled WGS sequence"/>
</dbReference>
<evidence type="ECO:0000313" key="2">
    <source>
        <dbReference type="EMBL" id="MBY8335959.1"/>
    </source>
</evidence>
<feature type="transmembrane region" description="Helical" evidence="1">
    <location>
        <begin position="72"/>
        <end position="97"/>
    </location>
</feature>
<keyword evidence="1" id="KW-0472">Membrane</keyword>
<gene>
    <name evidence="2" type="ORF">KYN89_02765</name>
</gene>
<evidence type="ECO:0000256" key="1">
    <source>
        <dbReference type="SAM" id="Phobius"/>
    </source>
</evidence>
<feature type="transmembrane region" description="Helical" evidence="1">
    <location>
        <begin position="14"/>
        <end position="33"/>
    </location>
</feature>
<keyword evidence="1" id="KW-1133">Transmembrane helix</keyword>
<dbReference type="RefSeq" id="WP_222823695.1">
    <property type="nucleotide sequence ID" value="NZ_JAHWXP010000001.1"/>
</dbReference>
<protein>
    <submittedName>
        <fullName evidence="2">Uncharacterized protein</fullName>
    </submittedName>
</protein>
<keyword evidence="3" id="KW-1185">Reference proteome</keyword>
<comment type="caution">
    <text evidence="2">The sequence shown here is derived from an EMBL/GenBank/DDBJ whole genome shotgun (WGS) entry which is preliminary data.</text>
</comment>
<feature type="transmembrane region" description="Helical" evidence="1">
    <location>
        <begin position="45"/>
        <end position="65"/>
    </location>
</feature>
<organism evidence="2 3">
    <name type="scientific">Alteriqipengyuania abyssalis</name>
    <dbReference type="NCBI Taxonomy" id="2860200"/>
    <lineage>
        <taxon>Bacteria</taxon>
        <taxon>Pseudomonadati</taxon>
        <taxon>Pseudomonadota</taxon>
        <taxon>Alphaproteobacteria</taxon>
        <taxon>Sphingomonadales</taxon>
        <taxon>Erythrobacteraceae</taxon>
        <taxon>Alteriqipengyuania</taxon>
    </lineage>
</organism>
<keyword evidence="1" id="KW-0812">Transmembrane</keyword>
<evidence type="ECO:0000313" key="3">
    <source>
        <dbReference type="Proteomes" id="UP000759298"/>
    </source>
</evidence>
<sequence>MDDLSITSGIANRIWRVALWGSFLAILIAPLVAMQFTGEVHWTPFDFAVAAVLLGATALAIEFAIRVIGRPVWCVAAVLGILAGLLLVWAELAVGVFGTPFSGS</sequence>
<dbReference type="EMBL" id="JAHWXP010000001">
    <property type="protein sequence ID" value="MBY8335959.1"/>
    <property type="molecule type" value="Genomic_DNA"/>
</dbReference>
<reference evidence="2 3" key="1">
    <citation type="submission" date="2021-07" db="EMBL/GenBank/DDBJ databases">
        <title>Alteriqipengyuania abyssalis NZ-12B nov, sp.nov isolated from deep sea sponge in pacific ocean.</title>
        <authorList>
            <person name="Tareen S."/>
            <person name="Wink J."/>
        </authorList>
    </citation>
    <scope>NUCLEOTIDE SEQUENCE [LARGE SCALE GENOMIC DNA]</scope>
    <source>
        <strain evidence="2 3">NZ-12B</strain>
    </source>
</reference>
<proteinExistence type="predicted"/>
<accession>A0ABS7PA72</accession>
<name>A0ABS7PA72_9SPHN</name>